<evidence type="ECO:0000313" key="2">
    <source>
        <dbReference type="Proteomes" id="UP001459277"/>
    </source>
</evidence>
<gene>
    <name evidence="1" type="ORF">SO802_020718</name>
</gene>
<evidence type="ECO:0000313" key="1">
    <source>
        <dbReference type="EMBL" id="KAK9996032.1"/>
    </source>
</evidence>
<sequence>MGQRQITLPLFNYSNAKMVLHRGVRGAVRCDKGQNNRVAMKNQETDDEENNRWPPWLKPMLGESFYKKCKLHSICPKFGCNRYCLDCMDGALCPDSIDYDHQGHRVLHIRKSAKHDVIKASDIQEYLDLTGIQSGTINRGKVVFLRKHTTRKAKFIVSEADYTNKCEACWCNLQEPFCFCSLSCREAEEERVLEMRKKAKGVGKVSGRVPAQIPTKFLHCRIFIIL</sequence>
<keyword evidence="2" id="KW-1185">Reference proteome</keyword>
<dbReference type="PANTHER" id="PTHR31065">
    <property type="entry name" value="PLATZ TRANSCRIPTION FACTOR FAMILY PROTEIN"/>
    <property type="match status" value="1"/>
</dbReference>
<dbReference type="PANTHER" id="PTHR31065:SF48">
    <property type="entry name" value="PLATZ TRANSCRIPTION FACTOR FAMILY PROTEIN"/>
    <property type="match status" value="1"/>
</dbReference>
<protein>
    <submittedName>
        <fullName evidence="1">Uncharacterized protein</fullName>
    </submittedName>
</protein>
<name>A0AAW2CF80_9ROSI</name>
<reference evidence="1 2" key="1">
    <citation type="submission" date="2024-01" db="EMBL/GenBank/DDBJ databases">
        <title>A telomere-to-telomere, gap-free genome of sweet tea (Lithocarpus litseifolius).</title>
        <authorList>
            <person name="Zhou J."/>
        </authorList>
    </citation>
    <scope>NUCLEOTIDE SEQUENCE [LARGE SCALE GENOMIC DNA]</scope>
    <source>
        <strain evidence="1">Zhou-2022a</strain>
        <tissue evidence="1">Leaf</tissue>
    </source>
</reference>
<comment type="caution">
    <text evidence="1">The sequence shown here is derived from an EMBL/GenBank/DDBJ whole genome shotgun (WGS) entry which is preliminary data.</text>
</comment>
<dbReference type="EMBL" id="JAZDWU010000007">
    <property type="protein sequence ID" value="KAK9996032.1"/>
    <property type="molecule type" value="Genomic_DNA"/>
</dbReference>
<proteinExistence type="predicted"/>
<accession>A0AAW2CF80</accession>
<dbReference type="AlphaFoldDB" id="A0AAW2CF80"/>
<dbReference type="InterPro" id="IPR006734">
    <property type="entry name" value="PLATZ"/>
</dbReference>
<organism evidence="1 2">
    <name type="scientific">Lithocarpus litseifolius</name>
    <dbReference type="NCBI Taxonomy" id="425828"/>
    <lineage>
        <taxon>Eukaryota</taxon>
        <taxon>Viridiplantae</taxon>
        <taxon>Streptophyta</taxon>
        <taxon>Embryophyta</taxon>
        <taxon>Tracheophyta</taxon>
        <taxon>Spermatophyta</taxon>
        <taxon>Magnoliopsida</taxon>
        <taxon>eudicotyledons</taxon>
        <taxon>Gunneridae</taxon>
        <taxon>Pentapetalae</taxon>
        <taxon>rosids</taxon>
        <taxon>fabids</taxon>
        <taxon>Fagales</taxon>
        <taxon>Fagaceae</taxon>
        <taxon>Lithocarpus</taxon>
    </lineage>
</organism>
<dbReference type="Pfam" id="PF04640">
    <property type="entry name" value="PLATZ"/>
    <property type="match status" value="1"/>
</dbReference>
<dbReference type="Proteomes" id="UP001459277">
    <property type="component" value="Unassembled WGS sequence"/>
</dbReference>